<reference evidence="2" key="1">
    <citation type="journal article" date="2019" name="Int. J. Syst. Evol. Microbiol.">
        <title>Halobacteriovorax valvorus sp. nov., a novel prokaryotic predator isolated from coastal seawater of China.</title>
        <authorList>
            <person name="Chen M.-X."/>
        </authorList>
    </citation>
    <scope>NUCLEOTIDE SEQUENCE [LARGE SCALE GENOMIC DNA]</scope>
    <source>
        <strain evidence="2">BL9</strain>
    </source>
</reference>
<protein>
    <recommendedName>
        <fullName evidence="3">PepSY domain-containing protein</fullName>
    </recommendedName>
</protein>
<keyword evidence="2" id="KW-1185">Reference proteome</keyword>
<proteinExistence type="predicted"/>
<sequence length="170" mass="19319">MKKALVIGSFFVAGLFIISSYQNEESNIVTKSKVQADKAITKNTHKHHHNKKVKSRSIASLDTSLNKKPHKVETETPQFGRIKKELTESDIEVINKVKSNIPALADSEFEIVKRLRISNKSIYIVNQTFNGLPQSFTALIDNKSGRIEKSWGKTRYEMPQATRHYPATTY</sequence>
<evidence type="ECO:0008006" key="3">
    <source>
        <dbReference type="Google" id="ProtNLM"/>
    </source>
</evidence>
<accession>A0ABY0IDT7</accession>
<dbReference type="RefSeq" id="WP_115362948.1">
    <property type="nucleotide sequence ID" value="NZ_QDKL01000003.1"/>
</dbReference>
<dbReference type="EMBL" id="QDKL01000003">
    <property type="protein sequence ID" value="RZF20787.1"/>
    <property type="molecule type" value="Genomic_DNA"/>
</dbReference>
<name>A0ABY0IDT7_9BACT</name>
<gene>
    <name evidence="1" type="ORF">DAY19_12435</name>
</gene>
<evidence type="ECO:0000313" key="2">
    <source>
        <dbReference type="Proteomes" id="UP000443582"/>
    </source>
</evidence>
<evidence type="ECO:0000313" key="1">
    <source>
        <dbReference type="EMBL" id="RZF20787.1"/>
    </source>
</evidence>
<comment type="caution">
    <text evidence="1">The sequence shown here is derived from an EMBL/GenBank/DDBJ whole genome shotgun (WGS) entry which is preliminary data.</text>
</comment>
<organism evidence="1 2">
    <name type="scientific">Halobacteriovorax vibrionivorans</name>
    <dbReference type="NCBI Taxonomy" id="2152716"/>
    <lineage>
        <taxon>Bacteria</taxon>
        <taxon>Pseudomonadati</taxon>
        <taxon>Bdellovibrionota</taxon>
        <taxon>Bacteriovoracia</taxon>
        <taxon>Bacteriovoracales</taxon>
        <taxon>Halobacteriovoraceae</taxon>
        <taxon>Halobacteriovorax</taxon>
    </lineage>
</organism>
<dbReference type="Proteomes" id="UP000443582">
    <property type="component" value="Unassembled WGS sequence"/>
</dbReference>